<dbReference type="Proteomes" id="UP000782610">
    <property type="component" value="Unassembled WGS sequence"/>
</dbReference>
<gene>
    <name evidence="1" type="ORF">HY834_03730</name>
</gene>
<protein>
    <submittedName>
        <fullName evidence="1">DUF1045 domain-containing protein</fullName>
    </submittedName>
</protein>
<dbReference type="EMBL" id="JACRAF010000013">
    <property type="protein sequence ID" value="MBI4920834.1"/>
    <property type="molecule type" value="Genomic_DNA"/>
</dbReference>
<sequence>MTERFAIYFAPQRDSALATRAEAWLAQPQLQALTGSARKYGFHATLKAPMALKAGTDQHQLAAALAAFARNHAPVAMGRLEAGLIDGFLALTPVAQPQELIDFAAEVTTAFDDFRAPPGAEERARRLMAPLTDRQIELLDRYGYPYVFEQFQLHMTLTDRLPPERRDELVSAARDWFAAELALPIRLDRLVLFHEPEPGAAFCRLDDYVLER</sequence>
<dbReference type="Gene3D" id="3.90.1140.10">
    <property type="entry name" value="Cyclic phosphodiesterase"/>
    <property type="match status" value="1"/>
</dbReference>
<evidence type="ECO:0000313" key="1">
    <source>
        <dbReference type="EMBL" id="MBI4920834.1"/>
    </source>
</evidence>
<dbReference type="PIRSF" id="PIRSF033328">
    <property type="entry name" value="Phest_Mll4975"/>
    <property type="match status" value="1"/>
</dbReference>
<dbReference type="InterPro" id="IPR009097">
    <property type="entry name" value="Cyclic_Pdiesterase"/>
</dbReference>
<evidence type="ECO:0000313" key="2">
    <source>
        <dbReference type="Proteomes" id="UP000782610"/>
    </source>
</evidence>
<organism evidence="1 2">
    <name type="scientific">Devosia nanyangense</name>
    <dbReference type="NCBI Taxonomy" id="1228055"/>
    <lineage>
        <taxon>Bacteria</taxon>
        <taxon>Pseudomonadati</taxon>
        <taxon>Pseudomonadota</taxon>
        <taxon>Alphaproteobacteria</taxon>
        <taxon>Hyphomicrobiales</taxon>
        <taxon>Devosiaceae</taxon>
        <taxon>Devosia</taxon>
    </lineage>
</organism>
<dbReference type="AlphaFoldDB" id="A0A933KYA1"/>
<accession>A0A933KYA1</accession>
<dbReference type="SUPFAM" id="SSF55144">
    <property type="entry name" value="LigT-like"/>
    <property type="match status" value="1"/>
</dbReference>
<comment type="caution">
    <text evidence="1">The sequence shown here is derived from an EMBL/GenBank/DDBJ whole genome shotgun (WGS) entry which is preliminary data.</text>
</comment>
<dbReference type="Pfam" id="PF06299">
    <property type="entry name" value="DUF1045"/>
    <property type="match status" value="1"/>
</dbReference>
<name>A0A933KYA1_9HYPH</name>
<reference evidence="1" key="1">
    <citation type="submission" date="2020-07" db="EMBL/GenBank/DDBJ databases">
        <title>Huge and variable diversity of episymbiotic CPR bacteria and DPANN archaea in groundwater ecosystems.</title>
        <authorList>
            <person name="He C.Y."/>
            <person name="Keren R."/>
            <person name="Whittaker M."/>
            <person name="Farag I.F."/>
            <person name="Doudna J."/>
            <person name="Cate J.H.D."/>
            <person name="Banfield J.F."/>
        </authorList>
    </citation>
    <scope>NUCLEOTIDE SEQUENCE</scope>
    <source>
        <strain evidence="1">NC_groundwater_1586_Pr3_B-0.1um_66_15</strain>
    </source>
</reference>
<proteinExistence type="predicted"/>
<dbReference type="InterPro" id="IPR009389">
    <property type="entry name" value="DUF1045"/>
</dbReference>